<dbReference type="EMBL" id="JH668642">
    <property type="protein sequence ID" value="KAG6459878.1"/>
    <property type="molecule type" value="Genomic_DNA"/>
</dbReference>
<name>A0A921ZM99_MANSE</name>
<sequence>MPLPPPALRPSATPLNIYIRFQTPNLKSSPPIYNILGEVEKVILGKQDMQLERERKKNDDKYLKKDYKCELCVLGFDLKEIFKKHMKKHDKNKGAYVCEVCQCVYAKQRSLKKHYGVHYTR</sequence>
<accession>A0A921ZM99</accession>
<dbReference type="PROSITE" id="PS00028">
    <property type="entry name" value="ZINC_FINGER_C2H2_1"/>
    <property type="match status" value="2"/>
</dbReference>
<feature type="domain" description="C2H2-type" evidence="2">
    <location>
        <begin position="67"/>
        <end position="94"/>
    </location>
</feature>
<feature type="domain" description="C2H2-type" evidence="2">
    <location>
        <begin position="96"/>
        <end position="121"/>
    </location>
</feature>
<reference evidence="3" key="2">
    <citation type="submission" date="2020-12" db="EMBL/GenBank/DDBJ databases">
        <authorList>
            <person name="Kanost M."/>
        </authorList>
    </citation>
    <scope>NUCLEOTIDE SEQUENCE</scope>
</reference>
<evidence type="ECO:0000313" key="3">
    <source>
        <dbReference type="EMBL" id="KAG6459878.1"/>
    </source>
</evidence>
<keyword evidence="1" id="KW-0863">Zinc-finger</keyword>
<proteinExistence type="predicted"/>
<comment type="caution">
    <text evidence="3">The sequence shown here is derived from an EMBL/GenBank/DDBJ whole genome shotgun (WGS) entry which is preliminary data.</text>
</comment>
<reference evidence="3" key="1">
    <citation type="journal article" date="2016" name="Insect Biochem. Mol. Biol.">
        <title>Multifaceted biological insights from a draft genome sequence of the tobacco hornworm moth, Manduca sexta.</title>
        <authorList>
            <person name="Kanost M.R."/>
            <person name="Arrese E.L."/>
            <person name="Cao X."/>
            <person name="Chen Y.R."/>
            <person name="Chellapilla S."/>
            <person name="Goldsmith M.R."/>
            <person name="Grosse-Wilde E."/>
            <person name="Heckel D.G."/>
            <person name="Herndon N."/>
            <person name="Jiang H."/>
            <person name="Papanicolaou A."/>
            <person name="Qu J."/>
            <person name="Soulages J.L."/>
            <person name="Vogel H."/>
            <person name="Walters J."/>
            <person name="Waterhouse R.M."/>
            <person name="Ahn S.J."/>
            <person name="Almeida F.C."/>
            <person name="An C."/>
            <person name="Aqrawi P."/>
            <person name="Bretschneider A."/>
            <person name="Bryant W.B."/>
            <person name="Bucks S."/>
            <person name="Chao H."/>
            <person name="Chevignon G."/>
            <person name="Christen J.M."/>
            <person name="Clarke D.F."/>
            <person name="Dittmer N.T."/>
            <person name="Ferguson L.C.F."/>
            <person name="Garavelou S."/>
            <person name="Gordon K.H.J."/>
            <person name="Gunaratna R.T."/>
            <person name="Han Y."/>
            <person name="Hauser F."/>
            <person name="He Y."/>
            <person name="Heidel-Fischer H."/>
            <person name="Hirsh A."/>
            <person name="Hu Y."/>
            <person name="Jiang H."/>
            <person name="Kalra D."/>
            <person name="Klinner C."/>
            <person name="Konig C."/>
            <person name="Kovar C."/>
            <person name="Kroll A.R."/>
            <person name="Kuwar S.S."/>
            <person name="Lee S.L."/>
            <person name="Lehman R."/>
            <person name="Li K."/>
            <person name="Li Z."/>
            <person name="Liang H."/>
            <person name="Lovelace S."/>
            <person name="Lu Z."/>
            <person name="Mansfield J.H."/>
            <person name="McCulloch K.J."/>
            <person name="Mathew T."/>
            <person name="Morton B."/>
            <person name="Muzny D.M."/>
            <person name="Neunemann D."/>
            <person name="Ongeri F."/>
            <person name="Pauchet Y."/>
            <person name="Pu L.L."/>
            <person name="Pyrousis I."/>
            <person name="Rao X.J."/>
            <person name="Redding A."/>
            <person name="Roesel C."/>
            <person name="Sanchez-Gracia A."/>
            <person name="Schaack S."/>
            <person name="Shukla A."/>
            <person name="Tetreau G."/>
            <person name="Wang Y."/>
            <person name="Xiong G.H."/>
            <person name="Traut W."/>
            <person name="Walsh T.K."/>
            <person name="Worley K.C."/>
            <person name="Wu D."/>
            <person name="Wu W."/>
            <person name="Wu Y.Q."/>
            <person name="Zhang X."/>
            <person name="Zou Z."/>
            <person name="Zucker H."/>
            <person name="Briscoe A.D."/>
            <person name="Burmester T."/>
            <person name="Clem R.J."/>
            <person name="Feyereisen R."/>
            <person name="Grimmelikhuijzen C.J.P."/>
            <person name="Hamodrakas S.J."/>
            <person name="Hansson B.S."/>
            <person name="Huguet E."/>
            <person name="Jermiin L.S."/>
            <person name="Lan Q."/>
            <person name="Lehman H.K."/>
            <person name="Lorenzen M."/>
            <person name="Merzendorfer H."/>
            <person name="Michalopoulos I."/>
            <person name="Morton D.B."/>
            <person name="Muthukrishnan S."/>
            <person name="Oakeshott J.G."/>
            <person name="Palmer W."/>
            <person name="Park Y."/>
            <person name="Passarelli A.L."/>
            <person name="Rozas J."/>
            <person name="Schwartz L.M."/>
            <person name="Smith W."/>
            <person name="Southgate A."/>
            <person name="Vilcinskas A."/>
            <person name="Vogt R."/>
            <person name="Wang P."/>
            <person name="Werren J."/>
            <person name="Yu X.Q."/>
            <person name="Zhou J.J."/>
            <person name="Brown S.J."/>
            <person name="Scherer S.E."/>
            <person name="Richards S."/>
            <person name="Blissard G.W."/>
        </authorList>
    </citation>
    <scope>NUCLEOTIDE SEQUENCE</scope>
</reference>
<evidence type="ECO:0000256" key="1">
    <source>
        <dbReference type="PROSITE-ProRule" id="PRU00042"/>
    </source>
</evidence>
<dbReference type="PROSITE" id="PS50157">
    <property type="entry name" value="ZINC_FINGER_C2H2_2"/>
    <property type="match status" value="2"/>
</dbReference>
<keyword evidence="1" id="KW-0479">Metal-binding</keyword>
<keyword evidence="4" id="KW-1185">Reference proteome</keyword>
<evidence type="ECO:0000259" key="2">
    <source>
        <dbReference type="PROSITE" id="PS50157"/>
    </source>
</evidence>
<dbReference type="SMART" id="SM00355">
    <property type="entry name" value="ZnF_C2H2"/>
    <property type="match status" value="2"/>
</dbReference>
<evidence type="ECO:0000313" key="4">
    <source>
        <dbReference type="Proteomes" id="UP000791440"/>
    </source>
</evidence>
<organism evidence="3 4">
    <name type="scientific">Manduca sexta</name>
    <name type="common">Tobacco hawkmoth</name>
    <name type="synonym">Tobacco hornworm</name>
    <dbReference type="NCBI Taxonomy" id="7130"/>
    <lineage>
        <taxon>Eukaryota</taxon>
        <taxon>Metazoa</taxon>
        <taxon>Ecdysozoa</taxon>
        <taxon>Arthropoda</taxon>
        <taxon>Hexapoda</taxon>
        <taxon>Insecta</taxon>
        <taxon>Pterygota</taxon>
        <taxon>Neoptera</taxon>
        <taxon>Endopterygota</taxon>
        <taxon>Lepidoptera</taxon>
        <taxon>Glossata</taxon>
        <taxon>Ditrysia</taxon>
        <taxon>Bombycoidea</taxon>
        <taxon>Sphingidae</taxon>
        <taxon>Sphinginae</taxon>
        <taxon>Sphingini</taxon>
        <taxon>Manduca</taxon>
    </lineage>
</organism>
<dbReference type="Proteomes" id="UP000791440">
    <property type="component" value="Unassembled WGS sequence"/>
</dbReference>
<dbReference type="AlphaFoldDB" id="A0A921ZM99"/>
<protein>
    <recommendedName>
        <fullName evidence="2">C2H2-type domain-containing protein</fullName>
    </recommendedName>
</protein>
<dbReference type="InterPro" id="IPR013087">
    <property type="entry name" value="Znf_C2H2_type"/>
</dbReference>
<gene>
    <name evidence="3" type="ORF">O3G_MSEX011649</name>
</gene>
<keyword evidence="1" id="KW-0862">Zinc</keyword>
<dbReference type="GO" id="GO:0008270">
    <property type="term" value="F:zinc ion binding"/>
    <property type="evidence" value="ECO:0007669"/>
    <property type="project" value="UniProtKB-KW"/>
</dbReference>